<proteinExistence type="predicted"/>
<organism evidence="1 2">
    <name type="scientific">Asbolus verrucosus</name>
    <name type="common">Desert ironclad beetle</name>
    <dbReference type="NCBI Taxonomy" id="1661398"/>
    <lineage>
        <taxon>Eukaryota</taxon>
        <taxon>Metazoa</taxon>
        <taxon>Ecdysozoa</taxon>
        <taxon>Arthropoda</taxon>
        <taxon>Hexapoda</taxon>
        <taxon>Insecta</taxon>
        <taxon>Pterygota</taxon>
        <taxon>Neoptera</taxon>
        <taxon>Endopterygota</taxon>
        <taxon>Coleoptera</taxon>
        <taxon>Polyphaga</taxon>
        <taxon>Cucujiformia</taxon>
        <taxon>Tenebrionidae</taxon>
        <taxon>Pimeliinae</taxon>
        <taxon>Asbolus</taxon>
    </lineage>
</organism>
<dbReference type="AlphaFoldDB" id="A0A482VWT4"/>
<dbReference type="EMBL" id="QDEB01052929">
    <property type="protein sequence ID" value="RZC37411.1"/>
    <property type="molecule type" value="Genomic_DNA"/>
</dbReference>
<keyword evidence="2" id="KW-1185">Reference proteome</keyword>
<name>A0A482VWT4_ASBVE</name>
<protein>
    <submittedName>
        <fullName evidence="1">Uncharacterized protein</fullName>
    </submittedName>
</protein>
<gene>
    <name evidence="1" type="ORF">BDFB_010783</name>
</gene>
<reference evidence="1 2" key="1">
    <citation type="submission" date="2017-03" db="EMBL/GenBank/DDBJ databases">
        <title>Genome of the blue death feigning beetle - Asbolus verrucosus.</title>
        <authorList>
            <person name="Rider S.D."/>
        </authorList>
    </citation>
    <scope>NUCLEOTIDE SEQUENCE [LARGE SCALE GENOMIC DNA]</scope>
    <source>
        <strain evidence="1">Butters</strain>
        <tissue evidence="1">Head and leg muscle</tissue>
    </source>
</reference>
<evidence type="ECO:0000313" key="1">
    <source>
        <dbReference type="EMBL" id="RZC37411.1"/>
    </source>
</evidence>
<accession>A0A482VWT4</accession>
<evidence type="ECO:0000313" key="2">
    <source>
        <dbReference type="Proteomes" id="UP000292052"/>
    </source>
</evidence>
<comment type="caution">
    <text evidence="1">The sequence shown here is derived from an EMBL/GenBank/DDBJ whole genome shotgun (WGS) entry which is preliminary data.</text>
</comment>
<sequence>MFCLLMKVALEYTLIQEEYVCGESLV</sequence>
<dbReference type="Proteomes" id="UP000292052">
    <property type="component" value="Unassembled WGS sequence"/>
</dbReference>